<proteinExistence type="predicted"/>
<dbReference type="Proteomes" id="UP000261764">
    <property type="component" value="Chromosome I"/>
</dbReference>
<dbReference type="InterPro" id="IPR041636">
    <property type="entry name" value="RNase_J_C"/>
</dbReference>
<sequence length="563" mass="62916">MSRVNFFALGGQDERGKNCSVLEIGEDLFIFNSGTLVPTTSLLGVKQLIPDFDWLVKNRKRIRGILIGYPSYDNVGSLGYLFQALGSIPIYTSIIGKVVVQTIVEKRIQNLGGNDVEIHTLNPLEYFKIGNVDVMPFKVSSSMPWSYGFALKTNNGHVVYIDDFIANNDKNFAFESQLNELVVKIGTNILLLIIAIGSVGKNCGYTSPSHKSKGILEKIVSNAKGRVFVACYDSNAYTILTAGQLARQKSRPFIIYSHTFINVFVATIRNKIFNSRNLITLPIGEIDKSENAIICITSNPYRLYAKLSKIANNEDEKIHYKATDTFVFITPRVAGYEAVEAKILDDIARHDVNYFKLTNDVLPMQASDEDHKFLLNLLKPKYVIPISGLYKDFVKYTTVAKHAGISSEQIKILYDGDIASILNGVLSKNPKRINLLEKCVDSAGIQDVGASILFEREQMAENGVITIALFYNAKKTKFLKDFQHQILGVSEDTKKMAEVESKMKTFINDIVENLEKTKAKTETSEISALEMREFKNSLKKGVGKLFEKAVNKKPIVLPTIINL</sequence>
<dbReference type="AlphaFoldDB" id="A0A292IIC4"/>
<dbReference type="RefSeq" id="WP_343251690.1">
    <property type="nucleotide sequence ID" value="NZ_HG937516.1"/>
</dbReference>
<organism evidence="2 3">
    <name type="scientific">Mycoplasma amphoriforme A39</name>
    <dbReference type="NCBI Taxonomy" id="572419"/>
    <lineage>
        <taxon>Bacteria</taxon>
        <taxon>Bacillati</taxon>
        <taxon>Mycoplasmatota</taxon>
        <taxon>Mollicutes</taxon>
        <taxon>Mycoplasmataceae</taxon>
        <taxon>Mycoplasma</taxon>
    </lineage>
</organism>
<keyword evidence="3" id="KW-1185">Reference proteome</keyword>
<dbReference type="SUPFAM" id="SSF56281">
    <property type="entry name" value="Metallo-hydrolase/oxidoreductase"/>
    <property type="match status" value="1"/>
</dbReference>
<evidence type="ECO:0000313" key="2">
    <source>
        <dbReference type="EMBL" id="CDN40346.1"/>
    </source>
</evidence>
<dbReference type="Gene3D" id="3.10.20.580">
    <property type="match status" value="1"/>
</dbReference>
<evidence type="ECO:0000313" key="3">
    <source>
        <dbReference type="Proteomes" id="UP000261764"/>
    </source>
</evidence>
<accession>A0A292IIC4</accession>
<dbReference type="PANTHER" id="PTHR43694:SF1">
    <property type="entry name" value="RIBONUCLEASE J"/>
    <property type="match status" value="1"/>
</dbReference>
<dbReference type="EMBL" id="HG937516">
    <property type="protein sequence ID" value="CDN40346.1"/>
    <property type="molecule type" value="Genomic_DNA"/>
</dbReference>
<feature type="domain" description="Ribonuclease J C-terminal" evidence="1">
    <location>
        <begin position="452"/>
        <end position="562"/>
    </location>
</feature>
<dbReference type="Gene3D" id="3.60.15.10">
    <property type="entry name" value="Ribonuclease Z/Hydroxyacylglutathione hydrolase-like"/>
    <property type="match status" value="1"/>
</dbReference>
<dbReference type="KEGG" id="mamp:MAMA39_02230"/>
<evidence type="ECO:0000259" key="1">
    <source>
        <dbReference type="Pfam" id="PF17770"/>
    </source>
</evidence>
<dbReference type="InterPro" id="IPR004613">
    <property type="entry name" value="RNase_J"/>
</dbReference>
<dbReference type="PANTHER" id="PTHR43694">
    <property type="entry name" value="RIBONUCLEASE J"/>
    <property type="match status" value="1"/>
</dbReference>
<reference evidence="2 3" key="1">
    <citation type="journal article" date="2015" name="Clin. Infect. Dis.">
        <title>Genomic Investigations unmask Mycoplasma amphoriforme, a new respiratory pathogen.</title>
        <authorList>
            <person name="Gillespie S.H."/>
            <person name="Ling C.L."/>
            <person name="Oravcova K."/>
            <person name="Pinheiro M."/>
            <person name="Wells L."/>
            <person name="Bryant J.M."/>
            <person name="McHugh T.D."/>
            <person name="Bebear C."/>
            <person name="Webster D."/>
            <person name="Harris S.R."/>
            <person name="Seth-Smith H.M."/>
            <person name="Thomson N.R."/>
        </authorList>
    </citation>
    <scope>NUCLEOTIDE SEQUENCE [LARGE SCALE GENOMIC DNA]</scope>
    <source>
        <strain evidence="2 3">A39</strain>
    </source>
</reference>
<dbReference type="Pfam" id="PF17770">
    <property type="entry name" value="RNase_J_C"/>
    <property type="match status" value="1"/>
</dbReference>
<dbReference type="InterPro" id="IPR042173">
    <property type="entry name" value="RNase_J_2"/>
</dbReference>
<dbReference type="Gene3D" id="3.40.50.10710">
    <property type="entry name" value="Metallo-hydrolase/oxidoreductase"/>
    <property type="match status" value="1"/>
</dbReference>
<dbReference type="GO" id="GO:0003723">
    <property type="term" value="F:RNA binding"/>
    <property type="evidence" value="ECO:0007669"/>
    <property type="project" value="InterPro"/>
</dbReference>
<name>A0A292IIC4_9MOLU</name>
<gene>
    <name evidence="2" type="ORF">MAMA39_02230</name>
</gene>
<dbReference type="NCBIfam" id="TIGR00649">
    <property type="entry name" value="MG423"/>
    <property type="match status" value="1"/>
</dbReference>
<dbReference type="InterPro" id="IPR036866">
    <property type="entry name" value="RibonucZ/Hydroxyglut_hydro"/>
</dbReference>
<dbReference type="GO" id="GO:0046872">
    <property type="term" value="F:metal ion binding"/>
    <property type="evidence" value="ECO:0007669"/>
    <property type="project" value="InterPro"/>
</dbReference>
<protein>
    <recommendedName>
        <fullName evidence="1">Ribonuclease J C-terminal domain-containing protein</fullName>
    </recommendedName>
</protein>